<comment type="caution">
    <text evidence="1">The sequence shown here is derived from an EMBL/GenBank/DDBJ whole genome shotgun (WGS) entry which is preliminary data.</text>
</comment>
<protein>
    <submittedName>
        <fullName evidence="1">Uncharacterized protein</fullName>
    </submittedName>
</protein>
<dbReference type="EMBL" id="JACXWD010000043">
    <property type="protein sequence ID" value="MBD3868798.1"/>
    <property type="molecule type" value="Genomic_DNA"/>
</dbReference>
<evidence type="ECO:0000313" key="2">
    <source>
        <dbReference type="Proteomes" id="UP000648239"/>
    </source>
</evidence>
<organism evidence="1 2">
    <name type="scientific">Candidatus Polarisedimenticola svalbardensis</name>
    <dbReference type="NCBI Taxonomy" id="2886004"/>
    <lineage>
        <taxon>Bacteria</taxon>
        <taxon>Pseudomonadati</taxon>
        <taxon>Acidobacteriota</taxon>
        <taxon>Candidatus Polarisedimenticolia</taxon>
        <taxon>Candidatus Polarisedimenticolales</taxon>
        <taxon>Candidatus Polarisedimenticolaceae</taxon>
        <taxon>Candidatus Polarisedimenticola</taxon>
    </lineage>
</organism>
<sequence length="91" mass="9389">MSLQPLSVDLKPGGTNALTGIQVPSGRTIKFVTSGAAVTITFESSPFTDGSVSFTVSDNTTGVEKTTGSTPNTYNFQAGDRTGDIDIVALM</sequence>
<evidence type="ECO:0000313" key="1">
    <source>
        <dbReference type="EMBL" id="MBD3868798.1"/>
    </source>
</evidence>
<accession>A0A8J6Y1P8</accession>
<proteinExistence type="predicted"/>
<dbReference type="Proteomes" id="UP000648239">
    <property type="component" value="Unassembled WGS sequence"/>
</dbReference>
<gene>
    <name evidence="1" type="ORF">IFK94_11790</name>
</gene>
<name>A0A8J6Y1P8_9BACT</name>
<reference evidence="1 2" key="1">
    <citation type="submission" date="2020-08" db="EMBL/GenBank/DDBJ databases">
        <title>Acidobacteriota in marine sediments use diverse sulfur dissimilation pathways.</title>
        <authorList>
            <person name="Wasmund K."/>
        </authorList>
    </citation>
    <scope>NUCLEOTIDE SEQUENCE [LARGE SCALE GENOMIC DNA]</scope>
    <source>
        <strain evidence="1">MAG AM4</strain>
    </source>
</reference>
<dbReference type="AlphaFoldDB" id="A0A8J6Y1P8"/>